<evidence type="ECO:0000256" key="1">
    <source>
        <dbReference type="ARBA" id="ARBA00037961"/>
    </source>
</evidence>
<proteinExistence type="inferred from homology"/>
<dbReference type="Gene3D" id="3.40.225.10">
    <property type="entry name" value="Class II aldolase/adducin N-terminal domain"/>
    <property type="match status" value="1"/>
</dbReference>
<accession>A0A6M0QWH7</accession>
<name>A0A6M0QWH7_9RHOB</name>
<dbReference type="InterPro" id="IPR036409">
    <property type="entry name" value="Aldolase_II/adducin_N_sf"/>
</dbReference>
<dbReference type="SMART" id="SM01007">
    <property type="entry name" value="Aldolase_II"/>
    <property type="match status" value="1"/>
</dbReference>
<comment type="similarity">
    <text evidence="1">Belongs to the aldolase class II family.</text>
</comment>
<protein>
    <recommendedName>
        <fullName evidence="2">Class II aldolase/adducin N-terminal domain-containing protein</fullName>
    </recommendedName>
</protein>
<evidence type="ECO:0000259" key="2">
    <source>
        <dbReference type="SMART" id="SM01007"/>
    </source>
</evidence>
<dbReference type="AlphaFoldDB" id="A0A6M0QWH7"/>
<dbReference type="GO" id="GO:0051015">
    <property type="term" value="F:actin filament binding"/>
    <property type="evidence" value="ECO:0007669"/>
    <property type="project" value="TreeGrafter"/>
</dbReference>
<sequence>MMERPLGRTLEGVGLWNLRLDLAAAFRICAAMNWHESVGNHFSAAVSSDGKRFLMNPKWKHFGSIRASDLLLLDADDPDVMDRANAPDASAWTVHGTIHRRCPQVRVLIHAHTPYATALSTLKDPSLKPLDNNTARFYGDLAIDAGFGGIADEAEEGERLAAALGNHSCLMMGNHGVSVSAETVPEAFEKLYFLEKAAQTMMLAYASGQPLNILSPEVAEKTAEGWKAYRGMAFEHFEYLKRQLDLTDPSWRD</sequence>
<organism evidence="3 4">
    <name type="scientific">Tabrizicola oligotrophica</name>
    <dbReference type="NCBI Taxonomy" id="2710650"/>
    <lineage>
        <taxon>Bacteria</taxon>
        <taxon>Pseudomonadati</taxon>
        <taxon>Pseudomonadota</taxon>
        <taxon>Alphaproteobacteria</taxon>
        <taxon>Rhodobacterales</taxon>
        <taxon>Paracoccaceae</taxon>
        <taxon>Tabrizicola</taxon>
    </lineage>
</organism>
<dbReference type="NCBIfam" id="NF005689">
    <property type="entry name" value="PRK07490.1"/>
    <property type="match status" value="1"/>
</dbReference>
<dbReference type="InterPro" id="IPR051017">
    <property type="entry name" value="Aldolase-II_Adducin_sf"/>
</dbReference>
<feature type="domain" description="Class II aldolase/adducin N-terminal" evidence="2">
    <location>
        <begin position="20"/>
        <end position="202"/>
    </location>
</feature>
<dbReference type="RefSeq" id="WP_164627553.1">
    <property type="nucleotide sequence ID" value="NZ_JAAIVJ010000013.1"/>
</dbReference>
<dbReference type="SUPFAM" id="SSF53639">
    <property type="entry name" value="AraD/HMP-PK domain-like"/>
    <property type="match status" value="1"/>
</dbReference>
<dbReference type="EMBL" id="JAAIVJ010000013">
    <property type="protein sequence ID" value="NEY91795.1"/>
    <property type="molecule type" value="Genomic_DNA"/>
</dbReference>
<reference evidence="3 4" key="1">
    <citation type="submission" date="2020-02" db="EMBL/GenBank/DDBJ databases">
        <authorList>
            <person name="Chen W.-M."/>
        </authorList>
    </citation>
    <scope>NUCLEOTIDE SEQUENCE [LARGE SCALE GENOMIC DNA]</scope>
    <source>
        <strain evidence="3 4">KMS-5</strain>
    </source>
</reference>
<dbReference type="GO" id="GO:0005856">
    <property type="term" value="C:cytoskeleton"/>
    <property type="evidence" value="ECO:0007669"/>
    <property type="project" value="TreeGrafter"/>
</dbReference>
<dbReference type="Pfam" id="PF00596">
    <property type="entry name" value="Aldolase_II"/>
    <property type="match status" value="1"/>
</dbReference>
<dbReference type="InterPro" id="IPR001303">
    <property type="entry name" value="Aldolase_II/adducin_N"/>
</dbReference>
<gene>
    <name evidence="3" type="ORF">G4Z14_15985</name>
</gene>
<keyword evidence="4" id="KW-1185">Reference proteome</keyword>
<dbReference type="Proteomes" id="UP000477782">
    <property type="component" value="Unassembled WGS sequence"/>
</dbReference>
<dbReference type="PANTHER" id="PTHR10672">
    <property type="entry name" value="ADDUCIN"/>
    <property type="match status" value="1"/>
</dbReference>
<dbReference type="PANTHER" id="PTHR10672:SF21">
    <property type="entry name" value="CLASS II ALDOLASE_ADDUCIN N-TERMINAL DOMAIN-CONTAINING PROTEIN"/>
    <property type="match status" value="1"/>
</dbReference>
<evidence type="ECO:0000313" key="4">
    <source>
        <dbReference type="Proteomes" id="UP000477782"/>
    </source>
</evidence>
<comment type="caution">
    <text evidence="3">The sequence shown here is derived from an EMBL/GenBank/DDBJ whole genome shotgun (WGS) entry which is preliminary data.</text>
</comment>
<evidence type="ECO:0000313" key="3">
    <source>
        <dbReference type="EMBL" id="NEY91795.1"/>
    </source>
</evidence>